<dbReference type="KEGG" id="syw:SYNW0401"/>
<dbReference type="PANTHER" id="PTHR11712">
    <property type="entry name" value="POLYKETIDE SYNTHASE-RELATED"/>
    <property type="match status" value="1"/>
</dbReference>
<dbReference type="RefSeq" id="WP_011127275.1">
    <property type="nucleotide sequence ID" value="NC_005070.1"/>
</dbReference>
<feature type="domain" description="Ketosynthase family 3 (KS3)" evidence="4">
    <location>
        <begin position="5"/>
        <end position="414"/>
    </location>
</feature>
<dbReference type="STRING" id="84588.SYNW0401"/>
<dbReference type="GO" id="GO:0006633">
    <property type="term" value="P:fatty acid biosynthetic process"/>
    <property type="evidence" value="ECO:0007669"/>
    <property type="project" value="InterPro"/>
</dbReference>
<accession>Q7U957</accession>
<dbReference type="PROSITE" id="PS52004">
    <property type="entry name" value="KS3_2"/>
    <property type="match status" value="1"/>
</dbReference>
<dbReference type="GO" id="GO:0004315">
    <property type="term" value="F:3-oxoacyl-[acyl-carrier-protein] synthase activity"/>
    <property type="evidence" value="ECO:0007669"/>
    <property type="project" value="UniProtKB-EC"/>
</dbReference>
<dbReference type="Proteomes" id="UP000001422">
    <property type="component" value="Chromosome"/>
</dbReference>
<dbReference type="AlphaFoldDB" id="Q7U957"/>
<evidence type="ECO:0000256" key="1">
    <source>
        <dbReference type="ARBA" id="ARBA00008467"/>
    </source>
</evidence>
<evidence type="ECO:0000259" key="4">
    <source>
        <dbReference type="PROSITE" id="PS52004"/>
    </source>
</evidence>
<evidence type="ECO:0000313" key="6">
    <source>
        <dbReference type="Proteomes" id="UP000001422"/>
    </source>
</evidence>
<keyword evidence="2 3" id="KW-0808">Transferase</keyword>
<dbReference type="SUPFAM" id="SSF53901">
    <property type="entry name" value="Thiolase-like"/>
    <property type="match status" value="2"/>
</dbReference>
<proteinExistence type="inferred from homology"/>
<dbReference type="InterPro" id="IPR014031">
    <property type="entry name" value="Ketoacyl_synth_C"/>
</dbReference>
<evidence type="ECO:0000256" key="2">
    <source>
        <dbReference type="ARBA" id="ARBA00022679"/>
    </source>
</evidence>
<name>Q7U957_PARMW</name>
<dbReference type="eggNOG" id="COG0304">
    <property type="taxonomic scope" value="Bacteria"/>
</dbReference>
<dbReference type="InterPro" id="IPR018201">
    <property type="entry name" value="Ketoacyl_synth_AS"/>
</dbReference>
<dbReference type="CDD" id="cd00834">
    <property type="entry name" value="KAS_I_II"/>
    <property type="match status" value="1"/>
</dbReference>
<dbReference type="InterPro" id="IPR020841">
    <property type="entry name" value="PKS_Beta-ketoAc_synthase_dom"/>
</dbReference>
<dbReference type="EC" id="2.3.1.41" evidence="5"/>
<evidence type="ECO:0000313" key="5">
    <source>
        <dbReference type="EMBL" id="CAE06916.1"/>
    </source>
</evidence>
<dbReference type="PANTHER" id="PTHR11712:SF336">
    <property type="entry name" value="3-OXOACYL-[ACYL-CARRIER-PROTEIN] SYNTHASE, MITOCHONDRIAL"/>
    <property type="match status" value="1"/>
</dbReference>
<dbReference type="GO" id="GO:0005829">
    <property type="term" value="C:cytosol"/>
    <property type="evidence" value="ECO:0007669"/>
    <property type="project" value="TreeGrafter"/>
</dbReference>
<evidence type="ECO:0000256" key="3">
    <source>
        <dbReference type="RuleBase" id="RU003694"/>
    </source>
</evidence>
<reference evidence="5 6" key="1">
    <citation type="journal article" date="2003" name="Nature">
        <title>The genome of a motile marine Synechococcus.</title>
        <authorList>
            <person name="Palenik B."/>
            <person name="Brahamsha B."/>
            <person name="Larimer F."/>
            <person name="Land M."/>
            <person name="Hauser L."/>
            <person name="Chain P."/>
            <person name="Lamerdin J."/>
            <person name="Regala W."/>
            <person name="Allen E.A."/>
            <person name="McCarren J."/>
            <person name="Paulsen I."/>
            <person name="Dufresne A."/>
            <person name="Partensky F."/>
            <person name="Webb E."/>
            <person name="Waterbury J."/>
        </authorList>
    </citation>
    <scope>NUCLEOTIDE SEQUENCE [LARGE SCALE GENOMIC DNA]</scope>
    <source>
        <strain evidence="5 6">WH8102</strain>
    </source>
</reference>
<dbReference type="PROSITE" id="PS00606">
    <property type="entry name" value="KS3_1"/>
    <property type="match status" value="1"/>
</dbReference>
<dbReference type="HOGENOM" id="CLU_000022_69_2_3"/>
<dbReference type="InterPro" id="IPR014030">
    <property type="entry name" value="Ketoacyl_synth_N"/>
</dbReference>
<dbReference type="InterPro" id="IPR000794">
    <property type="entry name" value="Beta-ketoacyl_synthase"/>
</dbReference>
<dbReference type="EMBL" id="BX569690">
    <property type="protein sequence ID" value="CAE06916.1"/>
    <property type="molecule type" value="Genomic_DNA"/>
</dbReference>
<protein>
    <submittedName>
        <fullName evidence="5">3-oxoacyl-[acyl-carrier-protein] synthase I</fullName>
        <ecNumber evidence="5">2.3.1.41</ecNumber>
    </submittedName>
</protein>
<organism evidence="5 6">
    <name type="scientific">Parasynechococcus marenigrum (strain WH8102)</name>
    <dbReference type="NCBI Taxonomy" id="84588"/>
    <lineage>
        <taxon>Bacteria</taxon>
        <taxon>Bacillati</taxon>
        <taxon>Cyanobacteriota</taxon>
        <taxon>Cyanophyceae</taxon>
        <taxon>Synechococcales</taxon>
        <taxon>Prochlorococcaceae</taxon>
        <taxon>Parasynechococcus</taxon>
        <taxon>Parasynechococcus marenigrum</taxon>
    </lineage>
</organism>
<dbReference type="SMART" id="SM00825">
    <property type="entry name" value="PKS_KS"/>
    <property type="match status" value="1"/>
</dbReference>
<comment type="similarity">
    <text evidence="1 3">Belongs to the thiolase-like superfamily. Beta-ketoacyl-ACP synthases family.</text>
</comment>
<keyword evidence="6" id="KW-1185">Reference proteome</keyword>
<dbReference type="Pfam" id="PF00109">
    <property type="entry name" value="ketoacyl-synt"/>
    <property type="match status" value="1"/>
</dbReference>
<gene>
    <name evidence="5" type="primary">fabB</name>
    <name evidence="5" type="ordered locus">SYNW0401</name>
</gene>
<dbReference type="InterPro" id="IPR016039">
    <property type="entry name" value="Thiolase-like"/>
</dbReference>
<dbReference type="Gene3D" id="3.40.47.10">
    <property type="match status" value="2"/>
</dbReference>
<keyword evidence="5" id="KW-0012">Acyltransferase</keyword>
<dbReference type="Pfam" id="PF02801">
    <property type="entry name" value="Ketoacyl-synt_C"/>
    <property type="match status" value="1"/>
</dbReference>
<sequence length="421" mass="42701">MALRAEPAAVVGWGSLNPLGADANSTWDAVIAGHSGIQTLQAPWSEDLPVRLAGCVPTGALDSLPPLLRRRSDRCAQLALVAARQAWAMTGPITQGLDPSRIAVVIGTGIGGLATMHDQHTQLSTGGPSRVNPLTVPMLIPDAAAGQVAIELGLLGGAHTPVSACASGAEALMLGQMLLNDDRADLVLAGGSEAPVNRLGLVGFAAMRALSSRNDAPDQASRPYGLGRDGFVLSEGAGVLALMRQRDTPAGADLGWLLASGSSSDAHHIVAPEPQGLQASRAIDDALRRADVSPSDLCGVQAHATGTSLGDLAEARALRRSLGSAADHLPVCAPKGQLGHLLGGAGAVETILALQALRLGVLPGSLNADPLDPEVELAVANQGPVQLSSDQGQRLLLKNAFGFGGHNISLVLAGSTPAQPG</sequence>